<dbReference type="SUPFAM" id="SSF53098">
    <property type="entry name" value="Ribonuclease H-like"/>
    <property type="match status" value="1"/>
</dbReference>
<reference evidence="2 3" key="1">
    <citation type="submission" date="2024-04" db="EMBL/GenBank/DDBJ databases">
        <title>Defined microbial consortia suppress multidrug-resistant proinflammatory Enterobacteriaceae via ecological control.</title>
        <authorList>
            <person name="Furuichi M."/>
            <person name="Kawaguchi T."/>
            <person name="Pust M."/>
            <person name="Yasuma K."/>
            <person name="Plichta D."/>
            <person name="Hasegawa N."/>
            <person name="Ohya T."/>
            <person name="Bhattarai S."/>
            <person name="Sasajima S."/>
            <person name="Aoto Y."/>
            <person name="Tuganbaev T."/>
            <person name="Yaginuma M."/>
            <person name="Ueda M."/>
            <person name="Okahashi N."/>
            <person name="Amafuji K."/>
            <person name="Kiridooshi Y."/>
            <person name="Sugita K."/>
            <person name="Strazar M."/>
            <person name="Skelly A."/>
            <person name="Suda W."/>
            <person name="Hattori M."/>
            <person name="Nakamoto N."/>
            <person name="Caballero S."/>
            <person name="Norman J."/>
            <person name="Olle B."/>
            <person name="Tanoue T."/>
            <person name="Arita M."/>
            <person name="Bucci V."/>
            <person name="Atarashi K."/>
            <person name="Xavier R."/>
            <person name="Honda K."/>
        </authorList>
    </citation>
    <scope>NUCLEOTIDE SEQUENCE [LARGE SCALE GENOMIC DNA]</scope>
    <source>
        <strain evidence="3">k34-0107-D12</strain>
    </source>
</reference>
<dbReference type="InterPro" id="IPR012337">
    <property type="entry name" value="RNaseH-like_sf"/>
</dbReference>
<dbReference type="InterPro" id="IPR002156">
    <property type="entry name" value="RNaseH_domain"/>
</dbReference>
<dbReference type="PROSITE" id="PS50879">
    <property type="entry name" value="RNASE_H_1"/>
    <property type="match status" value="1"/>
</dbReference>
<evidence type="ECO:0000313" key="3">
    <source>
        <dbReference type="Proteomes" id="UP001600941"/>
    </source>
</evidence>
<feature type="domain" description="RNase H type-1" evidence="1">
    <location>
        <begin position="14"/>
        <end position="120"/>
    </location>
</feature>
<dbReference type="InterPro" id="IPR036397">
    <property type="entry name" value="RNaseH_sf"/>
</dbReference>
<dbReference type="Proteomes" id="UP001600941">
    <property type="component" value="Unassembled WGS sequence"/>
</dbReference>
<dbReference type="Gene3D" id="3.30.420.10">
    <property type="entry name" value="Ribonuclease H-like superfamily/Ribonuclease H"/>
    <property type="match status" value="1"/>
</dbReference>
<gene>
    <name evidence="2" type="ORF">K340107D12_58710</name>
</gene>
<evidence type="ECO:0000259" key="1">
    <source>
        <dbReference type="PROSITE" id="PS50879"/>
    </source>
</evidence>
<name>A0ABQ0C2P6_9FIRM</name>
<keyword evidence="3" id="KW-1185">Reference proteome</keyword>
<dbReference type="EMBL" id="BAABZQ010000001">
    <property type="protein sequence ID" value="GAA6503055.1"/>
    <property type="molecule type" value="Genomic_DNA"/>
</dbReference>
<protein>
    <recommendedName>
        <fullName evidence="1">RNase H type-1 domain-containing protein</fullName>
    </recommendedName>
</protein>
<dbReference type="RefSeq" id="WP_390425644.1">
    <property type="nucleotide sequence ID" value="NZ_AP031413.1"/>
</dbReference>
<proteinExistence type="predicted"/>
<sequence>MKKVKISIRICGKTATANLLYVDKSGKTHRSVKQVEKGPGDTRAAVEIKALLAGLQALREPVELELFAPAHIGSAVKNGWLDHWAASGGKKYDGKPVKCWELWEQVHEHLQEHKIGGTHG</sequence>
<comment type="caution">
    <text evidence="2">The sequence shown here is derived from an EMBL/GenBank/DDBJ whole genome shotgun (WGS) entry which is preliminary data.</text>
</comment>
<evidence type="ECO:0000313" key="2">
    <source>
        <dbReference type="EMBL" id="GAA6503055.1"/>
    </source>
</evidence>
<accession>A0ABQ0C2P6</accession>
<organism evidence="2 3">
    <name type="scientific">Blautia parvula</name>
    <dbReference type="NCBI Taxonomy" id="2877527"/>
    <lineage>
        <taxon>Bacteria</taxon>
        <taxon>Bacillati</taxon>
        <taxon>Bacillota</taxon>
        <taxon>Clostridia</taxon>
        <taxon>Lachnospirales</taxon>
        <taxon>Lachnospiraceae</taxon>
        <taxon>Blautia</taxon>
    </lineage>
</organism>